<reference evidence="1 2" key="1">
    <citation type="submission" date="2018-04" db="EMBL/GenBank/DDBJ databases">
        <title>Chitinophaga fuyangensis sp. nov., isolated from soil in a chemical factory.</title>
        <authorList>
            <person name="Chen K."/>
        </authorList>
    </citation>
    <scope>NUCLEOTIDE SEQUENCE [LARGE SCALE GENOMIC DNA]</scope>
    <source>
        <strain evidence="1 2">LY-1</strain>
    </source>
</reference>
<name>A0A2T7BFI0_9BACT</name>
<gene>
    <name evidence="1" type="ORF">DCC81_12030</name>
</gene>
<proteinExistence type="predicted"/>
<dbReference type="AlphaFoldDB" id="A0A2T7BFI0"/>
<organism evidence="1 2">
    <name type="scientific">Chitinophaga parva</name>
    <dbReference type="NCBI Taxonomy" id="2169414"/>
    <lineage>
        <taxon>Bacteria</taxon>
        <taxon>Pseudomonadati</taxon>
        <taxon>Bacteroidota</taxon>
        <taxon>Chitinophagia</taxon>
        <taxon>Chitinophagales</taxon>
        <taxon>Chitinophagaceae</taxon>
        <taxon>Chitinophaga</taxon>
    </lineage>
</organism>
<dbReference type="RefSeq" id="WP_108686872.1">
    <property type="nucleotide sequence ID" value="NZ_QCYK01000002.1"/>
</dbReference>
<comment type="caution">
    <text evidence="1">The sequence shown here is derived from an EMBL/GenBank/DDBJ whole genome shotgun (WGS) entry which is preliminary data.</text>
</comment>
<protein>
    <submittedName>
        <fullName evidence="1">Uncharacterized protein</fullName>
    </submittedName>
</protein>
<accession>A0A2T7BFI0</accession>
<evidence type="ECO:0000313" key="1">
    <source>
        <dbReference type="EMBL" id="PUZ25035.1"/>
    </source>
</evidence>
<evidence type="ECO:0000313" key="2">
    <source>
        <dbReference type="Proteomes" id="UP000244450"/>
    </source>
</evidence>
<sequence>MTYEQRLHALAEEMAAGAFERAIQEGVFEMEPWEGFNYRNNWITTHLPFARIAMKHMAEEWKSAYNYFYNFIDEPGVGPDFTEGLQERGLVPVNYEQ</sequence>
<keyword evidence="2" id="KW-1185">Reference proteome</keyword>
<dbReference type="Proteomes" id="UP000244450">
    <property type="component" value="Unassembled WGS sequence"/>
</dbReference>
<dbReference type="EMBL" id="QCYK01000002">
    <property type="protein sequence ID" value="PUZ25035.1"/>
    <property type="molecule type" value="Genomic_DNA"/>
</dbReference>